<keyword evidence="10" id="KW-1185">Reference proteome</keyword>
<comment type="subunit">
    <text evidence="7">The complex is composed of two ATP-binding proteins (PotA), two transmembrane proteins (PotB and PotC) and a solute-binding protein (PotD).</text>
</comment>
<evidence type="ECO:0000313" key="10">
    <source>
        <dbReference type="Proteomes" id="UP000198793"/>
    </source>
</evidence>
<gene>
    <name evidence="7" type="primary">potA</name>
    <name evidence="9" type="ORF">SAMN05192530_101911</name>
</gene>
<keyword evidence="4 7" id="KW-0067">ATP-binding</keyword>
<dbReference type="PROSITE" id="PS50893">
    <property type="entry name" value="ABC_TRANSPORTER_2"/>
    <property type="match status" value="1"/>
</dbReference>
<feature type="domain" description="ABC transporter" evidence="8">
    <location>
        <begin position="4"/>
        <end position="234"/>
    </location>
</feature>
<dbReference type="EC" id="7.6.2.11" evidence="7"/>
<dbReference type="RefSeq" id="WP_090669337.1">
    <property type="nucleotide sequence ID" value="NZ_FNIT01000001.1"/>
</dbReference>
<dbReference type="InterPro" id="IPR008995">
    <property type="entry name" value="Mo/tungstate-bd_C_term_dom"/>
</dbReference>
<dbReference type="InterPro" id="IPR027417">
    <property type="entry name" value="P-loop_NTPase"/>
</dbReference>
<evidence type="ECO:0000256" key="7">
    <source>
        <dbReference type="RuleBase" id="RU364083"/>
    </source>
</evidence>
<comment type="function">
    <text evidence="7">Part of the ABC transporter complex PotABCD involved in spermidine/putrescine import. Responsible for energy coupling to the transport system.</text>
</comment>
<dbReference type="InterPro" id="IPR013611">
    <property type="entry name" value="Transp-assoc_OB_typ2"/>
</dbReference>
<dbReference type="Gene3D" id="2.40.50.100">
    <property type="match status" value="1"/>
</dbReference>
<dbReference type="GO" id="GO:0043190">
    <property type="term" value="C:ATP-binding cassette (ABC) transporter complex"/>
    <property type="evidence" value="ECO:0007669"/>
    <property type="project" value="InterPro"/>
</dbReference>
<dbReference type="SUPFAM" id="SSF52540">
    <property type="entry name" value="P-loop containing nucleoside triphosphate hydrolases"/>
    <property type="match status" value="1"/>
</dbReference>
<evidence type="ECO:0000256" key="6">
    <source>
        <dbReference type="ARBA" id="ARBA00023136"/>
    </source>
</evidence>
<dbReference type="InterPro" id="IPR003593">
    <property type="entry name" value="AAA+_ATPase"/>
</dbReference>
<keyword evidence="6 7" id="KW-0472">Membrane</keyword>
<dbReference type="GO" id="GO:0015417">
    <property type="term" value="F:ABC-type polyamine transporter activity"/>
    <property type="evidence" value="ECO:0007669"/>
    <property type="project" value="UniProtKB-EC"/>
</dbReference>
<dbReference type="PROSITE" id="PS00211">
    <property type="entry name" value="ABC_TRANSPORTER_1"/>
    <property type="match status" value="1"/>
</dbReference>
<dbReference type="EMBL" id="FNIT01000001">
    <property type="protein sequence ID" value="SDN72347.1"/>
    <property type="molecule type" value="Genomic_DNA"/>
</dbReference>
<dbReference type="InterPro" id="IPR003439">
    <property type="entry name" value="ABC_transporter-like_ATP-bd"/>
</dbReference>
<dbReference type="SUPFAM" id="SSF50331">
    <property type="entry name" value="MOP-like"/>
    <property type="match status" value="1"/>
</dbReference>
<dbReference type="Pfam" id="PF08402">
    <property type="entry name" value="TOBE_2"/>
    <property type="match status" value="1"/>
</dbReference>
<keyword evidence="2 7" id="KW-1003">Cell membrane</keyword>
<dbReference type="Gene3D" id="3.40.50.300">
    <property type="entry name" value="P-loop containing nucleotide triphosphate hydrolases"/>
    <property type="match status" value="1"/>
</dbReference>
<dbReference type="FunFam" id="3.40.50.300:FF:000425">
    <property type="entry name" value="Probable ABC transporter, ATP-binding subunit"/>
    <property type="match status" value="1"/>
</dbReference>
<dbReference type="InterPro" id="IPR017871">
    <property type="entry name" value="ABC_transporter-like_CS"/>
</dbReference>
<dbReference type="InterPro" id="IPR005893">
    <property type="entry name" value="PotA-like"/>
</dbReference>
<dbReference type="STRING" id="1166073.SAMN05192530_101911"/>
<dbReference type="PANTHER" id="PTHR42781">
    <property type="entry name" value="SPERMIDINE/PUTRESCINE IMPORT ATP-BINDING PROTEIN POTA"/>
    <property type="match status" value="1"/>
</dbReference>
<organism evidence="9 10">
    <name type="scientific">Aureimonas jatrophae</name>
    <dbReference type="NCBI Taxonomy" id="1166073"/>
    <lineage>
        <taxon>Bacteria</taxon>
        <taxon>Pseudomonadati</taxon>
        <taxon>Pseudomonadota</taxon>
        <taxon>Alphaproteobacteria</taxon>
        <taxon>Hyphomicrobiales</taxon>
        <taxon>Aurantimonadaceae</taxon>
        <taxon>Aureimonas</taxon>
    </lineage>
</organism>
<proteinExistence type="inferred from homology"/>
<dbReference type="PANTHER" id="PTHR42781:SF4">
    <property type="entry name" value="SPERMIDINE_PUTRESCINE IMPORT ATP-BINDING PROTEIN POTA"/>
    <property type="match status" value="1"/>
</dbReference>
<dbReference type="OrthoDB" id="9802264at2"/>
<name>A0A1H0DQ30_9HYPH</name>
<comment type="similarity">
    <text evidence="7">Belongs to the ABC transporter superfamily. Spermidine/putrescine importer (TC 3.A.1.11.1) family.</text>
</comment>
<evidence type="ECO:0000259" key="8">
    <source>
        <dbReference type="PROSITE" id="PS50893"/>
    </source>
</evidence>
<dbReference type="Pfam" id="PF00005">
    <property type="entry name" value="ABC_tran"/>
    <property type="match status" value="1"/>
</dbReference>
<evidence type="ECO:0000256" key="5">
    <source>
        <dbReference type="ARBA" id="ARBA00022967"/>
    </source>
</evidence>
<evidence type="ECO:0000256" key="2">
    <source>
        <dbReference type="ARBA" id="ARBA00022475"/>
    </source>
</evidence>
<keyword evidence="5 7" id="KW-1278">Translocase</keyword>
<reference evidence="9 10" key="1">
    <citation type="submission" date="2016-10" db="EMBL/GenBank/DDBJ databases">
        <authorList>
            <person name="de Groot N.N."/>
        </authorList>
    </citation>
    <scope>NUCLEOTIDE SEQUENCE [LARGE SCALE GENOMIC DNA]</scope>
    <source>
        <strain evidence="10">L7-484,KACC 16230,DSM 25025</strain>
    </source>
</reference>
<evidence type="ECO:0000256" key="1">
    <source>
        <dbReference type="ARBA" id="ARBA00022448"/>
    </source>
</evidence>
<dbReference type="GO" id="GO:0015697">
    <property type="term" value="P:quaternary ammonium group transport"/>
    <property type="evidence" value="ECO:0007669"/>
    <property type="project" value="UniProtKB-ARBA"/>
</dbReference>
<dbReference type="Proteomes" id="UP000198793">
    <property type="component" value="Unassembled WGS sequence"/>
</dbReference>
<comment type="catalytic activity">
    <reaction evidence="7">
        <text>ATP + H2O + polyamine-[polyamine-binding protein]Side 1 = ADP + phosphate + polyamineSide 2 + [polyamine-binding protein]Side 1.</text>
        <dbReference type="EC" id="7.6.2.11"/>
    </reaction>
</comment>
<evidence type="ECO:0000256" key="4">
    <source>
        <dbReference type="ARBA" id="ARBA00022840"/>
    </source>
</evidence>
<sequence length="372" mass="40417">MSFLEIEDVQKSFGATTVVHHFSLSVERGEFVSFLGPSGCGKTTMLRIVAGFETPSAGTVRIDGQDVTRLPPNERRIGMVFQAYALFPNMTVRDNVAFGLRIAGMGREERAARVEEMLRLIGLPHVADRYPYQLSGGQQQRVALARAIAPRPRVLLLDEPLSALDAKIRVSLREEIRELQRSLGITTIFVTHDQEEALSMSDRIVVMSEGRAEQVGTPFEIYNRPRTRFVASFVGTLSLLEGEAAFGDRAIVAGQEVEAEMPGAKPGDRVTLALRPESLSLHPSRERSNALKGTISDVAFLGSVVRVRARFGQGELLIDTFNDPAAPPPQRGEPVTVFFSPADVQCLDAATGATHRPSVRAGAGSVAQPVDA</sequence>
<dbReference type="AlphaFoldDB" id="A0A1H0DQ30"/>
<dbReference type="GO" id="GO:0016887">
    <property type="term" value="F:ATP hydrolysis activity"/>
    <property type="evidence" value="ECO:0007669"/>
    <property type="project" value="InterPro"/>
</dbReference>
<keyword evidence="3 7" id="KW-0547">Nucleotide-binding</keyword>
<evidence type="ECO:0000256" key="3">
    <source>
        <dbReference type="ARBA" id="ARBA00022741"/>
    </source>
</evidence>
<dbReference type="NCBIfam" id="TIGR01187">
    <property type="entry name" value="potA"/>
    <property type="match status" value="1"/>
</dbReference>
<accession>A0A1H0DQ30</accession>
<evidence type="ECO:0000313" key="9">
    <source>
        <dbReference type="EMBL" id="SDN72347.1"/>
    </source>
</evidence>
<protein>
    <recommendedName>
        <fullName evidence="7">Spermidine/putrescine import ATP-binding protein PotA</fullName>
        <ecNumber evidence="7">7.6.2.11</ecNumber>
    </recommendedName>
</protein>
<keyword evidence="1 7" id="KW-0813">Transport</keyword>
<dbReference type="GO" id="GO:0005524">
    <property type="term" value="F:ATP binding"/>
    <property type="evidence" value="ECO:0007669"/>
    <property type="project" value="UniProtKB-KW"/>
</dbReference>
<dbReference type="InterPro" id="IPR050093">
    <property type="entry name" value="ABC_SmlMolc_Importer"/>
</dbReference>
<dbReference type="SMART" id="SM00382">
    <property type="entry name" value="AAA"/>
    <property type="match status" value="1"/>
</dbReference>